<accession>A0A8J2H5C3</accession>
<dbReference type="AlphaFoldDB" id="A0A8J2H5C3"/>
<feature type="region of interest" description="Disordered" evidence="1">
    <location>
        <begin position="43"/>
        <end position="86"/>
    </location>
</feature>
<evidence type="ECO:0000313" key="2">
    <source>
        <dbReference type="EMBL" id="CAG5073403.1"/>
    </source>
</evidence>
<evidence type="ECO:0000256" key="1">
    <source>
        <dbReference type="SAM" id="MobiDB-lite"/>
    </source>
</evidence>
<protein>
    <submittedName>
        <fullName evidence="2">Uncharacterized protein</fullName>
    </submittedName>
</protein>
<evidence type="ECO:0000313" key="3">
    <source>
        <dbReference type="Proteomes" id="UP000786811"/>
    </source>
</evidence>
<dbReference type="EMBL" id="CAJNRD030001114">
    <property type="protein sequence ID" value="CAG5073403.1"/>
    <property type="molecule type" value="Genomic_DNA"/>
</dbReference>
<keyword evidence="3" id="KW-1185">Reference proteome</keyword>
<feature type="compositionally biased region" description="Polar residues" evidence="1">
    <location>
        <begin position="43"/>
        <end position="55"/>
    </location>
</feature>
<sequence>MNNRNEIQRVKQSTRARTIAIRIDTQKLTSTRTFDTPLPVAGSAQTGCLSSSSSDCWEREAGWTPPRRSKRLGQQKNAKHKAAKKRLVTQIKASKGKCWKVICREVDDDLWGNDYLIITLKFVGLGLVAYMEPDRM</sequence>
<name>A0A8J2H5C3_COTCN</name>
<proteinExistence type="predicted"/>
<dbReference type="OrthoDB" id="7700848at2759"/>
<dbReference type="Proteomes" id="UP000786811">
    <property type="component" value="Unassembled WGS sequence"/>
</dbReference>
<comment type="caution">
    <text evidence="2">The sequence shown here is derived from an EMBL/GenBank/DDBJ whole genome shotgun (WGS) entry which is preliminary data.</text>
</comment>
<gene>
    <name evidence="2" type="ORF">HICCMSTLAB_LOCUS346</name>
</gene>
<feature type="compositionally biased region" description="Basic residues" evidence="1">
    <location>
        <begin position="67"/>
        <end position="86"/>
    </location>
</feature>
<reference evidence="2" key="1">
    <citation type="submission" date="2021-04" db="EMBL/GenBank/DDBJ databases">
        <authorList>
            <person name="Chebbi M.A.C M."/>
        </authorList>
    </citation>
    <scope>NUCLEOTIDE SEQUENCE</scope>
</reference>
<organism evidence="2 3">
    <name type="scientific">Cotesia congregata</name>
    <name type="common">Parasitoid wasp</name>
    <name type="synonym">Apanteles congregatus</name>
    <dbReference type="NCBI Taxonomy" id="51543"/>
    <lineage>
        <taxon>Eukaryota</taxon>
        <taxon>Metazoa</taxon>
        <taxon>Ecdysozoa</taxon>
        <taxon>Arthropoda</taxon>
        <taxon>Hexapoda</taxon>
        <taxon>Insecta</taxon>
        <taxon>Pterygota</taxon>
        <taxon>Neoptera</taxon>
        <taxon>Endopterygota</taxon>
        <taxon>Hymenoptera</taxon>
        <taxon>Apocrita</taxon>
        <taxon>Ichneumonoidea</taxon>
        <taxon>Braconidae</taxon>
        <taxon>Microgastrinae</taxon>
        <taxon>Cotesia</taxon>
    </lineage>
</organism>